<dbReference type="Gene3D" id="2.60.40.1180">
    <property type="entry name" value="Golgi alpha-mannosidase II"/>
    <property type="match status" value="1"/>
</dbReference>
<dbReference type="PATRIC" id="fig|889306.3.peg.932"/>
<dbReference type="Gene3D" id="3.20.20.80">
    <property type="entry name" value="Glycosidases"/>
    <property type="match status" value="1"/>
</dbReference>
<evidence type="ECO:0000256" key="9">
    <source>
        <dbReference type="ARBA" id="ARBA00031076"/>
    </source>
</evidence>
<dbReference type="GO" id="GO:0005975">
    <property type="term" value="P:carbohydrate metabolic process"/>
    <property type="evidence" value="ECO:0007669"/>
    <property type="project" value="InterPro"/>
</dbReference>
<dbReference type="CDD" id="cd10315">
    <property type="entry name" value="CBM41_pullulanase"/>
    <property type="match status" value="2"/>
</dbReference>
<dbReference type="CDD" id="cd02860">
    <property type="entry name" value="E_set_Pullulanase"/>
    <property type="match status" value="1"/>
</dbReference>
<reference evidence="12 13" key="1">
    <citation type="submission" date="2015-01" db="EMBL/GenBank/DDBJ databases">
        <title>Genome sequencing of Jeotgalibacillus soli.</title>
        <authorList>
            <person name="Goh K.M."/>
            <person name="Chan K.-G."/>
            <person name="Yaakop A.S."/>
            <person name="Ee R."/>
            <person name="Gan H.M."/>
            <person name="Chan C.S."/>
        </authorList>
    </citation>
    <scope>NUCLEOTIDE SEQUENCE [LARGE SCALE GENOMIC DNA]</scope>
    <source>
        <strain evidence="12 13">P9</strain>
    </source>
</reference>
<evidence type="ECO:0000256" key="2">
    <source>
        <dbReference type="ARBA" id="ARBA00022729"/>
    </source>
</evidence>
<dbReference type="Pfam" id="PF02922">
    <property type="entry name" value="CBM_48"/>
    <property type="match status" value="1"/>
</dbReference>
<evidence type="ECO:0000256" key="10">
    <source>
        <dbReference type="SAM" id="SignalP"/>
    </source>
</evidence>
<dbReference type="GO" id="GO:0051060">
    <property type="term" value="F:pullulanase activity"/>
    <property type="evidence" value="ECO:0007669"/>
    <property type="project" value="UniProtKB-EC"/>
</dbReference>
<evidence type="ECO:0000256" key="6">
    <source>
        <dbReference type="ARBA" id="ARBA00023965"/>
    </source>
</evidence>
<dbReference type="AlphaFoldDB" id="A0A0C2RH16"/>
<dbReference type="InterPro" id="IPR004193">
    <property type="entry name" value="Glyco_hydro_13_N"/>
</dbReference>
<dbReference type="GO" id="GO:0030246">
    <property type="term" value="F:carbohydrate binding"/>
    <property type="evidence" value="ECO:0007669"/>
    <property type="project" value="InterPro"/>
</dbReference>
<gene>
    <name evidence="12" type="ORF">KP78_09280</name>
</gene>
<dbReference type="NCBIfam" id="TIGR02104">
    <property type="entry name" value="pulA_typeI"/>
    <property type="match status" value="1"/>
</dbReference>
<evidence type="ECO:0000313" key="12">
    <source>
        <dbReference type="EMBL" id="KIL49460.1"/>
    </source>
</evidence>
<evidence type="ECO:0000256" key="5">
    <source>
        <dbReference type="ARBA" id="ARBA00023295"/>
    </source>
</evidence>
<dbReference type="SUPFAM" id="SSF81296">
    <property type="entry name" value="E set domains"/>
    <property type="match status" value="1"/>
</dbReference>
<comment type="catalytic activity">
    <reaction evidence="6">
        <text>Hydrolysis of (1-&gt;6)-alpha-D-glucosidic linkages in pullulan, amylopectin and glycogen, and in the alpha- and beta-limit dextrins of amylopectin and glycogen.</text>
        <dbReference type="EC" id="3.2.1.41"/>
    </reaction>
</comment>
<dbReference type="CDD" id="cd11341">
    <property type="entry name" value="AmyAc_Pullulanase_LD-like"/>
    <property type="match status" value="1"/>
</dbReference>
<dbReference type="Pfam" id="PF03714">
    <property type="entry name" value="PUD"/>
    <property type="match status" value="2"/>
</dbReference>
<dbReference type="Pfam" id="PF00128">
    <property type="entry name" value="Alpha-amylase"/>
    <property type="match status" value="1"/>
</dbReference>
<evidence type="ECO:0000256" key="4">
    <source>
        <dbReference type="ARBA" id="ARBA00022837"/>
    </source>
</evidence>
<dbReference type="Gene3D" id="2.60.40.10">
    <property type="entry name" value="Immunoglobulins"/>
    <property type="match status" value="1"/>
</dbReference>
<dbReference type="InterPro" id="IPR049117">
    <property type="entry name" value="pulA_all-beta"/>
</dbReference>
<dbReference type="InterPro" id="IPR013783">
    <property type="entry name" value="Ig-like_fold"/>
</dbReference>
<dbReference type="EC" id="3.2.1.41" evidence="7"/>
<dbReference type="InterPro" id="IPR017853">
    <property type="entry name" value="GH"/>
</dbReference>
<organism evidence="12 13">
    <name type="scientific">Jeotgalibacillus soli</name>
    <dbReference type="NCBI Taxonomy" id="889306"/>
    <lineage>
        <taxon>Bacteria</taxon>
        <taxon>Bacillati</taxon>
        <taxon>Bacillota</taxon>
        <taxon>Bacilli</taxon>
        <taxon>Bacillales</taxon>
        <taxon>Caryophanaceae</taxon>
        <taxon>Jeotgalibacillus</taxon>
    </lineage>
</organism>
<dbReference type="InterPro" id="IPR011840">
    <property type="entry name" value="PulA_typeI"/>
</dbReference>
<feature type="domain" description="Glycosyl hydrolase family 13 catalytic" evidence="11">
    <location>
        <begin position="513"/>
        <end position="876"/>
    </location>
</feature>
<dbReference type="SMR" id="A0A0C2RH16"/>
<evidence type="ECO:0000259" key="11">
    <source>
        <dbReference type="SMART" id="SM00642"/>
    </source>
</evidence>
<dbReference type="PANTHER" id="PTHR43002">
    <property type="entry name" value="GLYCOGEN DEBRANCHING ENZYME"/>
    <property type="match status" value="1"/>
</dbReference>
<dbReference type="EMBL" id="JXRP01000009">
    <property type="protein sequence ID" value="KIL49460.1"/>
    <property type="molecule type" value="Genomic_DNA"/>
</dbReference>
<dbReference type="InterPro" id="IPR005323">
    <property type="entry name" value="CBM41_pullulanase"/>
</dbReference>
<dbReference type="Pfam" id="PF21653">
    <property type="entry name" value="pulA_all-beta"/>
    <property type="match status" value="1"/>
</dbReference>
<dbReference type="SMART" id="SM00642">
    <property type="entry name" value="Aamy"/>
    <property type="match status" value="1"/>
</dbReference>
<name>A0A0C2RH16_9BACL</name>
<keyword evidence="4" id="KW-0106">Calcium</keyword>
<dbReference type="InterPro" id="IPR006047">
    <property type="entry name" value="GH13_cat_dom"/>
</dbReference>
<evidence type="ECO:0000256" key="3">
    <source>
        <dbReference type="ARBA" id="ARBA00022801"/>
    </source>
</evidence>
<feature type="chain" id="PRO_5038828103" description="pullulanase" evidence="10">
    <location>
        <begin position="24"/>
        <end position="978"/>
    </location>
</feature>
<evidence type="ECO:0000256" key="7">
    <source>
        <dbReference type="ARBA" id="ARBA00024062"/>
    </source>
</evidence>
<dbReference type="InterPro" id="IPR014756">
    <property type="entry name" value="Ig_E-set"/>
</dbReference>
<keyword evidence="3" id="KW-0378">Hydrolase</keyword>
<dbReference type="SUPFAM" id="SSF49452">
    <property type="entry name" value="Starch-binding domain-like"/>
    <property type="match status" value="2"/>
</dbReference>
<dbReference type="SUPFAM" id="SSF51445">
    <property type="entry name" value="(Trans)glycosidases"/>
    <property type="match status" value="1"/>
</dbReference>
<proteinExistence type="inferred from homology"/>
<protein>
    <recommendedName>
        <fullName evidence="7">pullulanase</fullName>
        <ecNumber evidence="7">3.2.1.41</ecNumber>
    </recommendedName>
    <alternativeName>
        <fullName evidence="8">Alpha-dextrin endo-1,6-alpha-glucosidase</fullName>
    </alternativeName>
    <alternativeName>
        <fullName evidence="9">Pullulan 6-glucanohydrolase</fullName>
    </alternativeName>
</protein>
<keyword evidence="2 10" id="KW-0732">Signal</keyword>
<keyword evidence="13" id="KW-1185">Reference proteome</keyword>
<dbReference type="Gene3D" id="2.60.40.1110">
    <property type="match status" value="2"/>
</dbReference>
<comment type="similarity">
    <text evidence="1">Belongs to the glycosyl hydrolase 13 family.</text>
</comment>
<dbReference type="InterPro" id="IPR013784">
    <property type="entry name" value="Carb-bd-like_fold"/>
</dbReference>
<dbReference type="STRING" id="889306.KP78_09280"/>
<dbReference type="Proteomes" id="UP000031938">
    <property type="component" value="Unassembled WGS sequence"/>
</dbReference>
<keyword evidence="5" id="KW-0326">Glycosidase</keyword>
<comment type="caution">
    <text evidence="12">The sequence shown here is derived from an EMBL/GenBank/DDBJ whole genome shotgun (WGS) entry which is preliminary data.</text>
</comment>
<dbReference type="InterPro" id="IPR013780">
    <property type="entry name" value="Glyco_hydro_b"/>
</dbReference>
<evidence type="ECO:0000256" key="1">
    <source>
        <dbReference type="ARBA" id="ARBA00008061"/>
    </source>
</evidence>
<feature type="signal peptide" evidence="10">
    <location>
        <begin position="1"/>
        <end position="23"/>
    </location>
</feature>
<dbReference type="Gene3D" id="2.60.40.2320">
    <property type="match status" value="1"/>
</dbReference>
<evidence type="ECO:0000256" key="8">
    <source>
        <dbReference type="ARBA" id="ARBA00029618"/>
    </source>
</evidence>
<accession>A0A0C2RH16</accession>
<evidence type="ECO:0000313" key="13">
    <source>
        <dbReference type="Proteomes" id="UP000031938"/>
    </source>
</evidence>
<sequence>MKIKSLLSWLIVVIMVLSSLSLAQSIAPKQADAASTTYTTLVVHYQENPAVNKHWNLWIWPEGGEGQVQEFTEKDSFGKIATVNIDGSHDRFGFIVRTDAWEKDGGDRWAEVNAGVAEVWIKAGDDTVYTSPPDGEYRDFPTFEEIDLTVHYFRYDGDYEGWNLWVWPENGDGQPVAFTGEDQFGKVAQVTLSGLNSITQLGMIVRKSAGGNDWADREFNDRFITKIKEDGSVEIWLVQGEEGIYYNPNHIDQAPRIVRAAIDELNEITLSTNFPIDTTSADHGILLSGGLEIESIHPFKEGESVTNKVRIVTKQEIDITQLYTIQTRLFGEATVQVGNVVRTEAFDHRYFYDGDDLGNTYSPAQTDFRVWAPTASEAKLVIYDTWDAQAGTEHVMTHAEKGTWTVSLQGDQEGVLYTYKVKIGDEWREAVDPYVRAVAVNGDKGAVIDLDKTDPKGWNSEKGKKNNFKFSPNAEDAIIYELHVRDLSIHPESGIEEKGKFLGLTELKTKGPDKEKTGLSHIKDLGVTHVQFLPIYDYRTVDETNLDVPQFNWGYDPKNYNVPEGSYSTDPYEPTVRIKELKQMIQTLHSQDLGVIMDVVYNHVFSVNESSFHQLVPGYYFRYNEDGTLANGTGVGNDTASERKMMQKFIIDSVSFWSEEYKMNGFRFDLMGIHDTDTMNAVRDALDEIDPSIIVLGEGWDLNTPLDAERKANQKNAEDMPGIGHFNDNLRDGLKGSVFDELDPGFVNGKQGLETLIKQGIAGGLDYDDQIATYRKPGQVIQYAEAHDNLTLWDKLEKTNPDASMEDIKKMHKLASSIVLTSQGVSFLHAGQEFMRTKYGDHNSYQSPDEINQLDWERRAEFDDEVDYMKGLIELRQHYDSFRMTTAEDIQEHLNFIEAPANTVAYTLEEKKNRTLFIVHNANAESVQINLPYKGPWKVLVNGEEAGKKVINTEKGKSIQVDGISTMVLVKDGKTKGF</sequence>